<dbReference type="Gene3D" id="2.60.200.30">
    <property type="entry name" value="Probable inorganic polyphosphate/atp-NAD kinase, domain 2"/>
    <property type="match status" value="1"/>
</dbReference>
<dbReference type="EMBL" id="DUJP01000008">
    <property type="protein sequence ID" value="HII46203.1"/>
    <property type="molecule type" value="Genomic_DNA"/>
</dbReference>
<dbReference type="Proteomes" id="UP000651120">
    <property type="component" value="Unassembled WGS sequence"/>
</dbReference>
<evidence type="ECO:0000313" key="2">
    <source>
        <dbReference type="EMBL" id="HII46203.1"/>
    </source>
</evidence>
<comment type="caution">
    <text evidence="2">The sequence shown here is derived from an EMBL/GenBank/DDBJ whole genome shotgun (WGS) entry which is preliminary data.</text>
</comment>
<dbReference type="AlphaFoldDB" id="A0A832SGY3"/>
<dbReference type="InterPro" id="IPR011991">
    <property type="entry name" value="ArsR-like_HTH"/>
</dbReference>
<dbReference type="InterPro" id="IPR016064">
    <property type="entry name" value="NAD/diacylglycerol_kinase_sf"/>
</dbReference>
<dbReference type="PANTHER" id="PTHR20275:SF0">
    <property type="entry name" value="NAD KINASE"/>
    <property type="match status" value="1"/>
</dbReference>
<dbReference type="SUPFAM" id="SSF111331">
    <property type="entry name" value="NAD kinase/diacylglycerol kinase-like"/>
    <property type="match status" value="1"/>
</dbReference>
<dbReference type="OMA" id="NEVAIFP"/>
<dbReference type="PANTHER" id="PTHR20275">
    <property type="entry name" value="NAD KINASE"/>
    <property type="match status" value="1"/>
</dbReference>
<name>A0A832SGY3_9CREN</name>
<dbReference type="Pfam" id="PF01022">
    <property type="entry name" value="HTH_5"/>
    <property type="match status" value="1"/>
</dbReference>
<dbReference type="Pfam" id="PF20143">
    <property type="entry name" value="NAD_kinase_C"/>
    <property type="match status" value="1"/>
</dbReference>
<dbReference type="GO" id="GO:0003700">
    <property type="term" value="F:DNA-binding transcription factor activity"/>
    <property type="evidence" value="ECO:0007669"/>
    <property type="project" value="InterPro"/>
</dbReference>
<dbReference type="InterPro" id="IPR017437">
    <property type="entry name" value="ATP-NAD_kinase_PpnK-typ_C"/>
</dbReference>
<dbReference type="GeneID" id="1463860"/>
<dbReference type="InterPro" id="IPR036390">
    <property type="entry name" value="WH_DNA-bd_sf"/>
</dbReference>
<dbReference type="InterPro" id="IPR001845">
    <property type="entry name" value="HTH_ArsR_DNA-bd_dom"/>
</dbReference>
<sequence>MCFNEVSTDSPVLMEWLEKYGIPVREDAEVFAVYGRDRDILRALRESDKVVVGISPPGLDVKLAALDLRELPSLTSIKCRAVEIPRLRAESPHGHVVGVNEIAIFPEKSATFLKYSLYVDGTFLFNDLSDGVLIATPLGSTAYALSAGGPIVDVRSRVIVIVPVNSAMGRKPYVIPQESVVEIRDIKSRARPVAIGDGVVEIDAGGSVTIRAWGRAKLLVRERAIPSGAKMPASAQLIRKVLAERGPLTVAEISAVTKLSQRTVRNALKRLREMGLVKAMLDPTDPRRKIYTV</sequence>
<accession>A0A832SGY3</accession>
<feature type="domain" description="HTH arsR-type" evidence="1">
    <location>
        <begin position="241"/>
        <end position="278"/>
    </location>
</feature>
<gene>
    <name evidence="2" type="ORF">HA333_01685</name>
</gene>
<protein>
    <submittedName>
        <fullName evidence="2">ArsR family transcriptional regulator</fullName>
    </submittedName>
</protein>
<dbReference type="SUPFAM" id="SSF46785">
    <property type="entry name" value="Winged helix' DNA-binding domain"/>
    <property type="match status" value="1"/>
</dbReference>
<dbReference type="RefSeq" id="WP_011009152.1">
    <property type="nucleotide sequence ID" value="NZ_DAIOPL010000014.1"/>
</dbReference>
<dbReference type="GO" id="GO:0003951">
    <property type="term" value="F:NAD+ kinase activity"/>
    <property type="evidence" value="ECO:0007669"/>
    <property type="project" value="InterPro"/>
</dbReference>
<dbReference type="Gene3D" id="1.10.10.10">
    <property type="entry name" value="Winged helix-like DNA-binding domain superfamily/Winged helix DNA-binding domain"/>
    <property type="match status" value="1"/>
</dbReference>
<dbReference type="InterPro" id="IPR017438">
    <property type="entry name" value="ATP-NAD_kinase_N"/>
</dbReference>
<reference evidence="2" key="1">
    <citation type="journal article" date="2020" name="bioRxiv">
        <title>A rank-normalized archaeal taxonomy based on genome phylogeny resolves widespread incomplete and uneven classifications.</title>
        <authorList>
            <person name="Rinke C."/>
            <person name="Chuvochina M."/>
            <person name="Mussig A.J."/>
            <person name="Chaumeil P.-A."/>
            <person name="Waite D.W."/>
            <person name="Whitman W.B."/>
            <person name="Parks D.H."/>
            <person name="Hugenholtz P."/>
        </authorList>
    </citation>
    <scope>NUCLEOTIDE SEQUENCE</scope>
    <source>
        <strain evidence="2">UBA8839</strain>
    </source>
</reference>
<evidence type="ECO:0000313" key="3">
    <source>
        <dbReference type="Proteomes" id="UP000651120"/>
    </source>
</evidence>
<dbReference type="InterPro" id="IPR036388">
    <property type="entry name" value="WH-like_DNA-bd_sf"/>
</dbReference>
<evidence type="ECO:0000259" key="1">
    <source>
        <dbReference type="Pfam" id="PF01022"/>
    </source>
</evidence>
<dbReference type="GO" id="GO:0006741">
    <property type="term" value="P:NADP+ biosynthetic process"/>
    <property type="evidence" value="ECO:0007669"/>
    <property type="project" value="TreeGrafter"/>
</dbReference>
<dbReference type="CDD" id="cd00090">
    <property type="entry name" value="HTH_ARSR"/>
    <property type="match status" value="1"/>
</dbReference>
<organism evidence="2 3">
    <name type="scientific">Pyrobaculum aerophilum</name>
    <dbReference type="NCBI Taxonomy" id="13773"/>
    <lineage>
        <taxon>Archaea</taxon>
        <taxon>Thermoproteota</taxon>
        <taxon>Thermoprotei</taxon>
        <taxon>Thermoproteales</taxon>
        <taxon>Thermoproteaceae</taxon>
        <taxon>Pyrobaculum</taxon>
    </lineage>
</organism>
<dbReference type="GO" id="GO:0019674">
    <property type="term" value="P:NAD+ metabolic process"/>
    <property type="evidence" value="ECO:0007669"/>
    <property type="project" value="InterPro"/>
</dbReference>
<proteinExistence type="predicted"/>
<dbReference type="Gene3D" id="3.40.50.10330">
    <property type="entry name" value="Probable inorganic polyphosphate/atp-NAD kinase, domain 1"/>
    <property type="match status" value="1"/>
</dbReference>